<evidence type="ECO:0000259" key="2">
    <source>
        <dbReference type="Pfam" id="PF06468"/>
    </source>
</evidence>
<organism evidence="3 4">
    <name type="scientific">Psychrosphaera saromensis</name>
    <dbReference type="NCBI Taxonomy" id="716813"/>
    <lineage>
        <taxon>Bacteria</taxon>
        <taxon>Pseudomonadati</taxon>
        <taxon>Pseudomonadota</taxon>
        <taxon>Gammaproteobacteria</taxon>
        <taxon>Alteromonadales</taxon>
        <taxon>Pseudoalteromonadaceae</taxon>
        <taxon>Psychrosphaera</taxon>
    </lineage>
</organism>
<dbReference type="RefSeq" id="WP_105053642.1">
    <property type="nucleotide sequence ID" value="NZ_BMYG01000004.1"/>
</dbReference>
<evidence type="ECO:0000313" key="3">
    <source>
        <dbReference type="EMBL" id="PQJ55130.1"/>
    </source>
</evidence>
<evidence type="ECO:0000256" key="1">
    <source>
        <dbReference type="SAM" id="SignalP"/>
    </source>
</evidence>
<dbReference type="OrthoDB" id="264824at2"/>
<dbReference type="Gene3D" id="2.60.40.2130">
    <property type="entry name" value="F-spondin domain"/>
    <property type="match status" value="1"/>
</dbReference>
<dbReference type="InterPro" id="IPR038678">
    <property type="entry name" value="Spondin_N_sf"/>
</dbReference>
<dbReference type="AlphaFoldDB" id="A0A2S7V0S0"/>
<keyword evidence="1" id="KW-0732">Signal</keyword>
<name>A0A2S7V0S0_9GAMM</name>
<protein>
    <recommendedName>
        <fullName evidence="2">Spondin domain-containing protein</fullName>
    </recommendedName>
</protein>
<accession>A0A2S7V0S0</accession>
<keyword evidence="4" id="KW-1185">Reference proteome</keyword>
<comment type="caution">
    <text evidence="3">The sequence shown here is derived from an EMBL/GenBank/DDBJ whole genome shotgun (WGS) entry which is preliminary data.</text>
</comment>
<feature type="chain" id="PRO_5015753804" description="Spondin domain-containing protein" evidence="1">
    <location>
        <begin position="23"/>
        <end position="233"/>
    </location>
</feature>
<feature type="signal peptide" evidence="1">
    <location>
        <begin position="1"/>
        <end position="22"/>
    </location>
</feature>
<dbReference type="InterPro" id="IPR009465">
    <property type="entry name" value="Spondin_N"/>
</dbReference>
<dbReference type="NCBIfam" id="NF038123">
    <property type="entry name" value="NF038123_dom"/>
    <property type="match status" value="1"/>
</dbReference>
<feature type="domain" description="Spondin" evidence="2">
    <location>
        <begin position="37"/>
        <end position="155"/>
    </location>
</feature>
<dbReference type="Pfam" id="PF06468">
    <property type="entry name" value="Spond_N"/>
    <property type="match status" value="1"/>
</dbReference>
<evidence type="ECO:0000313" key="4">
    <source>
        <dbReference type="Proteomes" id="UP000239007"/>
    </source>
</evidence>
<reference evidence="3 4" key="1">
    <citation type="submission" date="2016-12" db="EMBL/GenBank/DDBJ databases">
        <title>Diversity of luminous bacteria.</title>
        <authorList>
            <person name="Yoshizawa S."/>
            <person name="Kogure K."/>
        </authorList>
    </citation>
    <scope>NUCLEOTIDE SEQUENCE [LARGE SCALE GENOMIC DNA]</scope>
    <source>
        <strain evidence="3 4">SA4-48</strain>
    </source>
</reference>
<dbReference type="Proteomes" id="UP000239007">
    <property type="component" value="Unassembled WGS sequence"/>
</dbReference>
<proteinExistence type="predicted"/>
<sequence length="233" mass="23496">MRKTATTLAILGGALLSQSAFAAEIDVKITNLTQGIYFTPVIIAAHTSDASIYTLGTAASDELQMMAEGGDISGLSTALTAASADVLENPAAGLLAPGASAEGSLSTADTNMYLSVGSMLLPTNDGFVGLDSWMIPTEAGTYTVYLNGYDAGTEANDEILNGGGAPGVAGIPADPGAANGTGALGVTDVEDNTMVHVHRGVIGDTDVAGGDSDLDSTVHRWLNPVAMFTVTVK</sequence>
<dbReference type="EMBL" id="MSCH01000003">
    <property type="protein sequence ID" value="PQJ55130.1"/>
    <property type="molecule type" value="Genomic_DNA"/>
</dbReference>
<gene>
    <name evidence="3" type="ORF">BTO11_02705</name>
</gene>